<dbReference type="PANTHER" id="PTHR31642">
    <property type="entry name" value="TRICHOTHECENE 3-O-ACETYLTRANSFERASE"/>
    <property type="match status" value="1"/>
</dbReference>
<dbReference type="Gene3D" id="3.30.559.10">
    <property type="entry name" value="Chloramphenicol acetyltransferase-like domain"/>
    <property type="match status" value="2"/>
</dbReference>
<evidence type="ECO:0000313" key="5">
    <source>
        <dbReference type="Proteomes" id="UP000631114"/>
    </source>
</evidence>
<evidence type="ECO:0000313" key="4">
    <source>
        <dbReference type="EMBL" id="KAF9617311.1"/>
    </source>
</evidence>
<dbReference type="GO" id="GO:0016747">
    <property type="term" value="F:acyltransferase activity, transferring groups other than amino-acyl groups"/>
    <property type="evidence" value="ECO:0007669"/>
    <property type="project" value="TreeGrafter"/>
</dbReference>
<dbReference type="EMBL" id="JADFTS010000003">
    <property type="protein sequence ID" value="KAF9617311.1"/>
    <property type="molecule type" value="Genomic_DNA"/>
</dbReference>
<dbReference type="InterPro" id="IPR023213">
    <property type="entry name" value="CAT-like_dom_sf"/>
</dbReference>
<comment type="similarity">
    <text evidence="1">Belongs to the plant acyltransferase family.</text>
</comment>
<evidence type="ECO:0000256" key="2">
    <source>
        <dbReference type="ARBA" id="ARBA00022679"/>
    </source>
</evidence>
<keyword evidence="3" id="KW-0012">Acyltransferase</keyword>
<dbReference type="InterPro" id="IPR050317">
    <property type="entry name" value="Plant_Fungal_Acyltransferase"/>
</dbReference>
<accession>A0A835IGC7</accession>
<dbReference type="Pfam" id="PF02458">
    <property type="entry name" value="Transferase"/>
    <property type="match status" value="1"/>
</dbReference>
<keyword evidence="2" id="KW-0808">Transferase</keyword>
<reference evidence="4 5" key="1">
    <citation type="submission" date="2020-10" db="EMBL/GenBank/DDBJ databases">
        <title>The Coptis chinensis genome and diversification of protoberbering-type alkaloids.</title>
        <authorList>
            <person name="Wang B."/>
            <person name="Shu S."/>
            <person name="Song C."/>
            <person name="Liu Y."/>
        </authorList>
    </citation>
    <scope>NUCLEOTIDE SEQUENCE [LARGE SCALE GENOMIC DNA]</scope>
    <source>
        <strain evidence="4">HL-2020</strain>
        <tissue evidence="4">Leaf</tissue>
    </source>
</reference>
<organism evidence="4 5">
    <name type="scientific">Coptis chinensis</name>
    <dbReference type="NCBI Taxonomy" id="261450"/>
    <lineage>
        <taxon>Eukaryota</taxon>
        <taxon>Viridiplantae</taxon>
        <taxon>Streptophyta</taxon>
        <taxon>Embryophyta</taxon>
        <taxon>Tracheophyta</taxon>
        <taxon>Spermatophyta</taxon>
        <taxon>Magnoliopsida</taxon>
        <taxon>Ranunculales</taxon>
        <taxon>Ranunculaceae</taxon>
        <taxon>Coptidoideae</taxon>
        <taxon>Coptis</taxon>
    </lineage>
</organism>
<dbReference type="PANTHER" id="PTHR31642:SF11">
    <property type="entry name" value="SHIKIMATE O-HYDROXYCINNAMOYLTRANSFERASE"/>
    <property type="match status" value="1"/>
</dbReference>
<gene>
    <name evidence="4" type="ORF">IFM89_035292</name>
</gene>
<dbReference type="OrthoDB" id="671439at2759"/>
<evidence type="ECO:0000256" key="1">
    <source>
        <dbReference type="ARBA" id="ARBA00009861"/>
    </source>
</evidence>
<comment type="caution">
    <text evidence="4">The sequence shown here is derived from an EMBL/GenBank/DDBJ whole genome shotgun (WGS) entry which is preliminary data.</text>
</comment>
<name>A0A835IGC7_9MAGN</name>
<sequence length="423" mass="47078">MIITVKEETIVQPVEKTPRQILWTTSIMYKSQAFIYISLMGIQTFFSPNVLRDALSKVLVPFYPFAGKLKWNNEGRLEIDCNGDGALFIEAETESVIEDLGEFLTSEEITQLIPKVDYTKDISSYPVVRIQVTYFKCGGVSLGVVMAHSVGDGDAGLNFICSWSGVARGIGIKIPPFIDRTLLRARDPPTPSFPHIEYQPPPTMQPSQYSNSFTASMFRLSSHHINLLKAQCAEGSDTVRYSSFEVIAAHVWRCACWARGLVECQESKLTIPVDGRSRLSPPFPPGYLGNAIFNVTPMATAGEILSKPFIDIVRKIHEHLVMVDDEYIRSAIDYSAMQPSVFDLIYGANSVNCPNIAITSWYQMPIHEAEFGLGRPIYMGPGAILCEGLAYILPSPVEDGSRLLAIALQPEHMALFKDYIYDI</sequence>
<evidence type="ECO:0000256" key="3">
    <source>
        <dbReference type="ARBA" id="ARBA00023315"/>
    </source>
</evidence>
<dbReference type="Proteomes" id="UP000631114">
    <property type="component" value="Unassembled WGS sequence"/>
</dbReference>
<proteinExistence type="inferred from homology"/>
<protein>
    <submittedName>
        <fullName evidence="4">Uncharacterized protein</fullName>
    </submittedName>
</protein>
<keyword evidence="5" id="KW-1185">Reference proteome</keyword>
<dbReference type="FunFam" id="3.30.559.10:FF:000008">
    <property type="entry name" value="Tryptamine hydroxycinnamoyl transferase"/>
    <property type="match status" value="1"/>
</dbReference>
<dbReference type="AlphaFoldDB" id="A0A835IGC7"/>